<dbReference type="Proteomes" id="UP001526147">
    <property type="component" value="Unassembled WGS sequence"/>
</dbReference>
<reference evidence="2 3" key="1">
    <citation type="submission" date="2022-10" db="EMBL/GenBank/DDBJ databases">
        <title>Draft genome assembly of moderately radiation resistant bacterium Metabacillus halosaccharovorans.</title>
        <authorList>
            <person name="Pal S."/>
            <person name="Gopinathan A."/>
        </authorList>
    </citation>
    <scope>NUCLEOTIDE SEQUENCE [LARGE SCALE GENOMIC DNA]</scope>
    <source>
        <strain evidence="2 3">VITHBRA001</strain>
    </source>
</reference>
<dbReference type="EMBL" id="JAOYEY010000048">
    <property type="protein sequence ID" value="MCV9888013.1"/>
    <property type="molecule type" value="Genomic_DNA"/>
</dbReference>
<feature type="transmembrane region" description="Helical" evidence="1">
    <location>
        <begin position="96"/>
        <end position="122"/>
    </location>
</feature>
<proteinExistence type="predicted"/>
<accession>A0ABT3DLS3</accession>
<name>A0ABT3DLS3_9BACI</name>
<feature type="transmembrane region" description="Helical" evidence="1">
    <location>
        <begin position="43"/>
        <end position="61"/>
    </location>
</feature>
<feature type="transmembrane region" description="Helical" evidence="1">
    <location>
        <begin position="12"/>
        <end position="31"/>
    </location>
</feature>
<gene>
    <name evidence="2" type="ORF">OIH86_20405</name>
</gene>
<evidence type="ECO:0000313" key="3">
    <source>
        <dbReference type="Proteomes" id="UP001526147"/>
    </source>
</evidence>
<evidence type="ECO:0000256" key="1">
    <source>
        <dbReference type="SAM" id="Phobius"/>
    </source>
</evidence>
<keyword evidence="1" id="KW-1133">Transmembrane helix</keyword>
<keyword evidence="1" id="KW-0472">Membrane</keyword>
<sequence>MEINWDFELNTIELACTILAWMVLAFWLWRIYNAQHIEERPDLWKVIFTVFIGLFSFSLTLPLFDEVLSLAVLPLGVWILYGILKRYERWQAYRKYAWIGFLGNYIFFGAAILAIGLSGLVYPKDSIETYLADVSNVELIPIHPSGKKVDLNITKLQESLVTFEHEQSNVVQWYEEIREQKWPTEENKEPGKAQEKFPYLLTGVKAKAGEHVQVYVELDGKGLLVTTEDRQYYFRSNTASFLKERGSEE</sequence>
<keyword evidence="3" id="KW-1185">Reference proteome</keyword>
<organism evidence="2 3">
    <name type="scientific">Metabacillus halosaccharovorans</name>
    <dbReference type="NCBI Taxonomy" id="930124"/>
    <lineage>
        <taxon>Bacteria</taxon>
        <taxon>Bacillati</taxon>
        <taxon>Bacillota</taxon>
        <taxon>Bacilli</taxon>
        <taxon>Bacillales</taxon>
        <taxon>Bacillaceae</taxon>
        <taxon>Metabacillus</taxon>
    </lineage>
</organism>
<protein>
    <submittedName>
        <fullName evidence="2">Uncharacterized protein</fullName>
    </submittedName>
</protein>
<dbReference type="RefSeq" id="WP_264144217.1">
    <property type="nucleotide sequence ID" value="NZ_JAOYEY010000048.1"/>
</dbReference>
<feature type="transmembrane region" description="Helical" evidence="1">
    <location>
        <begin position="67"/>
        <end position="84"/>
    </location>
</feature>
<evidence type="ECO:0000313" key="2">
    <source>
        <dbReference type="EMBL" id="MCV9888013.1"/>
    </source>
</evidence>
<comment type="caution">
    <text evidence="2">The sequence shown here is derived from an EMBL/GenBank/DDBJ whole genome shotgun (WGS) entry which is preliminary data.</text>
</comment>
<keyword evidence="1" id="KW-0812">Transmembrane</keyword>